<accession>A0A7Y6NTS4</accession>
<dbReference type="RefSeq" id="WP_176071903.1">
    <property type="nucleotide sequence ID" value="NZ_JABWMJ010000026.1"/>
</dbReference>
<feature type="region of interest" description="Disordered" evidence="1">
    <location>
        <begin position="45"/>
        <end position="67"/>
    </location>
</feature>
<name>A0A7Y6NTS4_9BURK</name>
<reference evidence="2 3" key="1">
    <citation type="submission" date="2020-06" db="EMBL/GenBank/DDBJ databases">
        <title>Schlegella sp. ID0723 isolated from air conditioner.</title>
        <authorList>
            <person name="Kim D.Y."/>
            <person name="Kim D.-U."/>
        </authorList>
    </citation>
    <scope>NUCLEOTIDE SEQUENCE [LARGE SCALE GENOMIC DNA]</scope>
    <source>
        <strain evidence="2 3">ID0723</strain>
    </source>
</reference>
<comment type="caution">
    <text evidence="2">The sequence shown here is derived from an EMBL/GenBank/DDBJ whole genome shotgun (WGS) entry which is preliminary data.</text>
</comment>
<dbReference type="AlphaFoldDB" id="A0A7Y6NTS4"/>
<dbReference type="EMBL" id="JABWMJ010000026">
    <property type="protein sequence ID" value="NUZ09052.1"/>
    <property type="molecule type" value="Genomic_DNA"/>
</dbReference>
<keyword evidence="3" id="KW-1185">Reference proteome</keyword>
<sequence length="116" mass="12692">MKFRRSPTLRTADDFISAAGAPIQTRPEVEAGIGLATPNAVLAVPPAPPNGAQEGNQTRPWEGKRADKQTEVFNLRLTEVELEKLRFIAANTPDSMQAFIRKTLLPAIEAKLDQLV</sequence>
<evidence type="ECO:0000313" key="2">
    <source>
        <dbReference type="EMBL" id="NUZ09052.1"/>
    </source>
</evidence>
<proteinExistence type="predicted"/>
<organism evidence="2 3">
    <name type="scientific">Piscinibacter koreensis</name>
    <dbReference type="NCBI Taxonomy" id="2742824"/>
    <lineage>
        <taxon>Bacteria</taxon>
        <taxon>Pseudomonadati</taxon>
        <taxon>Pseudomonadota</taxon>
        <taxon>Betaproteobacteria</taxon>
        <taxon>Burkholderiales</taxon>
        <taxon>Sphaerotilaceae</taxon>
        <taxon>Piscinibacter</taxon>
    </lineage>
</organism>
<evidence type="ECO:0000313" key="3">
    <source>
        <dbReference type="Proteomes" id="UP000529637"/>
    </source>
</evidence>
<evidence type="ECO:0000256" key="1">
    <source>
        <dbReference type="SAM" id="MobiDB-lite"/>
    </source>
</evidence>
<dbReference type="Proteomes" id="UP000529637">
    <property type="component" value="Unassembled WGS sequence"/>
</dbReference>
<protein>
    <submittedName>
        <fullName evidence="2">Uncharacterized protein</fullName>
    </submittedName>
</protein>
<gene>
    <name evidence="2" type="ORF">HQN59_25260</name>
</gene>